<evidence type="ECO:0000256" key="1">
    <source>
        <dbReference type="SAM" id="Coils"/>
    </source>
</evidence>
<dbReference type="AlphaFoldDB" id="A0A834HUU2"/>
<evidence type="ECO:0008006" key="5">
    <source>
        <dbReference type="Google" id="ProtNLM"/>
    </source>
</evidence>
<evidence type="ECO:0000313" key="3">
    <source>
        <dbReference type="EMBL" id="KAF7267544.1"/>
    </source>
</evidence>
<dbReference type="PROSITE" id="PS50096">
    <property type="entry name" value="IQ"/>
    <property type="match status" value="1"/>
</dbReference>
<protein>
    <recommendedName>
        <fullName evidence="5">Dynein regulatory complex protein 10</fullName>
    </recommendedName>
</protein>
<proteinExistence type="predicted"/>
<dbReference type="EMBL" id="JAACXV010014410">
    <property type="protein sequence ID" value="KAF7267544.1"/>
    <property type="molecule type" value="Genomic_DNA"/>
</dbReference>
<keyword evidence="4" id="KW-1185">Reference proteome</keyword>
<accession>A0A834HUU2</accession>
<feature type="coiled-coil region" evidence="1">
    <location>
        <begin position="4"/>
        <end position="31"/>
    </location>
</feature>
<name>A0A834HUU2_RHYFE</name>
<evidence type="ECO:0000313" key="4">
    <source>
        <dbReference type="Proteomes" id="UP000625711"/>
    </source>
</evidence>
<gene>
    <name evidence="3" type="ORF">GWI33_019250</name>
</gene>
<feature type="region of interest" description="Disordered" evidence="2">
    <location>
        <begin position="58"/>
        <end position="77"/>
    </location>
</feature>
<comment type="caution">
    <text evidence="3">The sequence shown here is derived from an EMBL/GenBank/DDBJ whole genome shotgun (WGS) entry which is preliminary data.</text>
</comment>
<reference evidence="3" key="1">
    <citation type="submission" date="2020-08" db="EMBL/GenBank/DDBJ databases">
        <title>Genome sequencing and assembly of the red palm weevil Rhynchophorus ferrugineus.</title>
        <authorList>
            <person name="Dias G.B."/>
            <person name="Bergman C.M."/>
            <person name="Manee M."/>
        </authorList>
    </citation>
    <scope>NUCLEOTIDE SEQUENCE</scope>
    <source>
        <strain evidence="3">AA-2017</strain>
        <tissue evidence="3">Whole larva</tissue>
    </source>
</reference>
<evidence type="ECO:0000256" key="2">
    <source>
        <dbReference type="SAM" id="MobiDB-lite"/>
    </source>
</evidence>
<sequence length="77" mass="9331">MEIKKDLHRKLQEQEAEYVTLMKEKEEEEERMFLEIANEILINRSAKVIQRAWRAFRERKSKRKGKKGKKGKAQTKK</sequence>
<keyword evidence="1" id="KW-0175">Coiled coil</keyword>
<organism evidence="3 4">
    <name type="scientific">Rhynchophorus ferrugineus</name>
    <name type="common">Red palm weevil</name>
    <name type="synonym">Curculio ferrugineus</name>
    <dbReference type="NCBI Taxonomy" id="354439"/>
    <lineage>
        <taxon>Eukaryota</taxon>
        <taxon>Metazoa</taxon>
        <taxon>Ecdysozoa</taxon>
        <taxon>Arthropoda</taxon>
        <taxon>Hexapoda</taxon>
        <taxon>Insecta</taxon>
        <taxon>Pterygota</taxon>
        <taxon>Neoptera</taxon>
        <taxon>Endopterygota</taxon>
        <taxon>Coleoptera</taxon>
        <taxon>Polyphaga</taxon>
        <taxon>Cucujiformia</taxon>
        <taxon>Curculionidae</taxon>
        <taxon>Dryophthorinae</taxon>
        <taxon>Rhynchophorus</taxon>
    </lineage>
</organism>
<dbReference type="Proteomes" id="UP000625711">
    <property type="component" value="Unassembled WGS sequence"/>
</dbReference>